<reference evidence="2 3" key="1">
    <citation type="journal article" date="2016" name="Sci. Rep.">
        <title>The Dendrobium catenatum Lindl. genome sequence provides insights into polysaccharide synthase, floral development and adaptive evolution.</title>
        <authorList>
            <person name="Zhang G.Q."/>
            <person name="Xu Q."/>
            <person name="Bian C."/>
            <person name="Tsai W.C."/>
            <person name="Yeh C.M."/>
            <person name="Liu K.W."/>
            <person name="Yoshida K."/>
            <person name="Zhang L.S."/>
            <person name="Chang S.B."/>
            <person name="Chen F."/>
            <person name="Shi Y."/>
            <person name="Su Y.Y."/>
            <person name="Zhang Y.Q."/>
            <person name="Chen L.J."/>
            <person name="Yin Y."/>
            <person name="Lin M."/>
            <person name="Huang H."/>
            <person name="Deng H."/>
            <person name="Wang Z.W."/>
            <person name="Zhu S.L."/>
            <person name="Zhao X."/>
            <person name="Deng C."/>
            <person name="Niu S.C."/>
            <person name="Huang J."/>
            <person name="Wang M."/>
            <person name="Liu G.H."/>
            <person name="Yang H.J."/>
            <person name="Xiao X.J."/>
            <person name="Hsiao Y.Y."/>
            <person name="Wu W.L."/>
            <person name="Chen Y.Y."/>
            <person name="Mitsuda N."/>
            <person name="Ohme-Takagi M."/>
            <person name="Luo Y.B."/>
            <person name="Van de Peer Y."/>
            <person name="Liu Z.J."/>
        </authorList>
    </citation>
    <scope>NUCLEOTIDE SEQUENCE [LARGE SCALE GENOMIC DNA]</scope>
    <source>
        <tissue evidence="2">The whole plant</tissue>
    </source>
</reference>
<dbReference type="Pfam" id="PF14111">
    <property type="entry name" value="DUF4283"/>
    <property type="match status" value="1"/>
</dbReference>
<dbReference type="InterPro" id="IPR025558">
    <property type="entry name" value="DUF4283"/>
</dbReference>
<protein>
    <recommendedName>
        <fullName evidence="1">DUF4283 domain-containing protein</fullName>
    </recommendedName>
</protein>
<dbReference type="PANTHER" id="PTHR31286:SF180">
    <property type="entry name" value="OS10G0362600 PROTEIN"/>
    <property type="match status" value="1"/>
</dbReference>
<accession>A0A2I0VWA1</accession>
<evidence type="ECO:0000313" key="3">
    <source>
        <dbReference type="Proteomes" id="UP000233837"/>
    </source>
</evidence>
<evidence type="ECO:0000259" key="1">
    <source>
        <dbReference type="Pfam" id="PF14111"/>
    </source>
</evidence>
<proteinExistence type="predicted"/>
<feature type="domain" description="DUF4283" evidence="1">
    <location>
        <begin position="66"/>
        <end position="137"/>
    </location>
</feature>
<dbReference type="EMBL" id="KZ503169">
    <property type="protein sequence ID" value="PKU67677.1"/>
    <property type="molecule type" value="Genomic_DNA"/>
</dbReference>
<sequence>MELDLAAFPPLPGSSVLGSAPNPLPTSYAENLSSPSLNSYDFPMSFVSPTKKFSFKAKDFSEGANIWTHSLIGYSINQRPYYERLLAAMNKAWVLKGSFSLLSLADGFFLLKFTSAEDMEMVFLGGPWFILGKPFVL</sequence>
<keyword evidence="3" id="KW-1185">Reference proteome</keyword>
<dbReference type="InterPro" id="IPR040256">
    <property type="entry name" value="At4g02000-like"/>
</dbReference>
<organism evidence="2 3">
    <name type="scientific">Dendrobium catenatum</name>
    <dbReference type="NCBI Taxonomy" id="906689"/>
    <lineage>
        <taxon>Eukaryota</taxon>
        <taxon>Viridiplantae</taxon>
        <taxon>Streptophyta</taxon>
        <taxon>Embryophyta</taxon>
        <taxon>Tracheophyta</taxon>
        <taxon>Spermatophyta</taxon>
        <taxon>Magnoliopsida</taxon>
        <taxon>Liliopsida</taxon>
        <taxon>Asparagales</taxon>
        <taxon>Orchidaceae</taxon>
        <taxon>Epidendroideae</taxon>
        <taxon>Malaxideae</taxon>
        <taxon>Dendrobiinae</taxon>
        <taxon>Dendrobium</taxon>
    </lineage>
</organism>
<dbReference type="AlphaFoldDB" id="A0A2I0VWA1"/>
<dbReference type="Proteomes" id="UP000233837">
    <property type="component" value="Unassembled WGS sequence"/>
</dbReference>
<reference evidence="2 3" key="2">
    <citation type="journal article" date="2017" name="Nature">
        <title>The Apostasia genome and the evolution of orchids.</title>
        <authorList>
            <person name="Zhang G.Q."/>
            <person name="Liu K.W."/>
            <person name="Li Z."/>
            <person name="Lohaus R."/>
            <person name="Hsiao Y.Y."/>
            <person name="Niu S.C."/>
            <person name="Wang J.Y."/>
            <person name="Lin Y.C."/>
            <person name="Xu Q."/>
            <person name="Chen L.J."/>
            <person name="Yoshida K."/>
            <person name="Fujiwara S."/>
            <person name="Wang Z.W."/>
            <person name="Zhang Y.Q."/>
            <person name="Mitsuda N."/>
            <person name="Wang M."/>
            <person name="Liu G.H."/>
            <person name="Pecoraro L."/>
            <person name="Huang H.X."/>
            <person name="Xiao X.J."/>
            <person name="Lin M."/>
            <person name="Wu X.Y."/>
            <person name="Wu W.L."/>
            <person name="Chen Y.Y."/>
            <person name="Chang S.B."/>
            <person name="Sakamoto S."/>
            <person name="Ohme-Takagi M."/>
            <person name="Yagi M."/>
            <person name="Zeng S.J."/>
            <person name="Shen C.Y."/>
            <person name="Yeh C.M."/>
            <person name="Luo Y.B."/>
            <person name="Tsai W.C."/>
            <person name="Van de Peer Y."/>
            <person name="Liu Z.J."/>
        </authorList>
    </citation>
    <scope>NUCLEOTIDE SEQUENCE [LARGE SCALE GENOMIC DNA]</scope>
    <source>
        <tissue evidence="2">The whole plant</tissue>
    </source>
</reference>
<name>A0A2I0VWA1_9ASPA</name>
<gene>
    <name evidence="2" type="ORF">MA16_Dca023229</name>
</gene>
<evidence type="ECO:0000313" key="2">
    <source>
        <dbReference type="EMBL" id="PKU67677.1"/>
    </source>
</evidence>
<dbReference type="PANTHER" id="PTHR31286">
    <property type="entry name" value="GLYCINE-RICH CELL WALL STRUCTURAL PROTEIN 1.8-LIKE"/>
    <property type="match status" value="1"/>
</dbReference>